<dbReference type="PANTHER" id="PTHR42748">
    <property type="entry name" value="NITROGEN METABOLITE REPRESSION PROTEIN NMRA FAMILY MEMBER"/>
    <property type="match status" value="1"/>
</dbReference>
<name>A0A8K0NMW7_9TREE</name>
<reference evidence="2" key="1">
    <citation type="submission" date="2020-04" db="EMBL/GenBank/DDBJ databases">
        <title>Analysis of mating type loci in Filobasidium floriforme.</title>
        <authorList>
            <person name="Nowrousian M."/>
        </authorList>
    </citation>
    <scope>NUCLEOTIDE SEQUENCE</scope>
    <source>
        <strain evidence="2">CBS 6242</strain>
    </source>
</reference>
<dbReference type="SUPFAM" id="SSF51735">
    <property type="entry name" value="NAD(P)-binding Rossmann-fold domains"/>
    <property type="match status" value="1"/>
</dbReference>
<accession>A0A8K0NMW7</accession>
<dbReference type="GO" id="GO:0005634">
    <property type="term" value="C:nucleus"/>
    <property type="evidence" value="ECO:0007669"/>
    <property type="project" value="TreeGrafter"/>
</dbReference>
<sequence length="320" mass="35052">MSSPSPCILVVGATGNTGVGVVHTLVDSIRSSSRFANHRIVGLTRDAQGQGALSLSALPGVTMMEKDWKLIDSKWLADEKVERLFIASHNGVSHFTDESLFLNQALEARVEYVVRISTTRQNIGPTTPVFYARNHWAIETMLEQPEFDSMGWTSLQPNGFISLVTPALQGWLKAFRETGDHNQELKLMIDGDHETALIDPVEIGNIAGKLLLLDDVSPHRSRKYNLVGPTDATGKQAVALLEEFSQTSVKNVVYRDVSWIEHAKAAGTPENVLSSLMLAPRAGYMGACSTKNSPTSPEIIELCPLKNGGLETWREALARM</sequence>
<gene>
    <name evidence="2" type="ORF">FFLO_06565</name>
</gene>
<protein>
    <recommendedName>
        <fullName evidence="4">NmrA-like domain-containing protein</fullName>
    </recommendedName>
</protein>
<proteinExistence type="predicted"/>
<dbReference type="EMBL" id="JABELV010000225">
    <property type="protein sequence ID" value="KAG7527840.1"/>
    <property type="molecule type" value="Genomic_DNA"/>
</dbReference>
<dbReference type="Gene3D" id="3.90.25.10">
    <property type="entry name" value="UDP-galactose 4-epimerase, domain 1"/>
    <property type="match status" value="1"/>
</dbReference>
<dbReference type="InterPro" id="IPR051164">
    <property type="entry name" value="NmrA-like_oxidored"/>
</dbReference>
<comment type="caution">
    <text evidence="2">The sequence shown here is derived from an EMBL/GenBank/DDBJ whole genome shotgun (WGS) entry which is preliminary data.</text>
</comment>
<keyword evidence="3" id="KW-1185">Reference proteome</keyword>
<evidence type="ECO:0000256" key="1">
    <source>
        <dbReference type="ARBA" id="ARBA00022857"/>
    </source>
</evidence>
<dbReference type="InterPro" id="IPR036291">
    <property type="entry name" value="NAD(P)-bd_dom_sf"/>
</dbReference>
<dbReference type="Proteomes" id="UP000812966">
    <property type="component" value="Unassembled WGS sequence"/>
</dbReference>
<keyword evidence="1" id="KW-0521">NADP</keyword>
<organism evidence="2 3">
    <name type="scientific">Filobasidium floriforme</name>
    <dbReference type="NCBI Taxonomy" id="5210"/>
    <lineage>
        <taxon>Eukaryota</taxon>
        <taxon>Fungi</taxon>
        <taxon>Dikarya</taxon>
        <taxon>Basidiomycota</taxon>
        <taxon>Agaricomycotina</taxon>
        <taxon>Tremellomycetes</taxon>
        <taxon>Filobasidiales</taxon>
        <taxon>Filobasidiaceae</taxon>
        <taxon>Filobasidium</taxon>
    </lineage>
</organism>
<dbReference type="Gene3D" id="3.40.50.720">
    <property type="entry name" value="NAD(P)-binding Rossmann-like Domain"/>
    <property type="match status" value="1"/>
</dbReference>
<evidence type="ECO:0000313" key="3">
    <source>
        <dbReference type="Proteomes" id="UP000812966"/>
    </source>
</evidence>
<evidence type="ECO:0000313" key="2">
    <source>
        <dbReference type="EMBL" id="KAG7527840.1"/>
    </source>
</evidence>
<dbReference type="AlphaFoldDB" id="A0A8K0NMW7"/>
<dbReference type="PANTHER" id="PTHR42748:SF31">
    <property type="entry name" value="NMRA-LIKE DOMAIN-CONTAINING PROTEIN-RELATED"/>
    <property type="match status" value="1"/>
</dbReference>
<evidence type="ECO:0008006" key="4">
    <source>
        <dbReference type="Google" id="ProtNLM"/>
    </source>
</evidence>